<evidence type="ECO:0000313" key="2">
    <source>
        <dbReference type="EMBL" id="EFX71382.1"/>
    </source>
</evidence>
<dbReference type="PANTHER" id="PTHR11012">
    <property type="entry name" value="PROTEIN KINASE-LIKE DOMAIN-CONTAINING"/>
    <property type="match status" value="1"/>
</dbReference>
<reference evidence="1 3" key="1">
    <citation type="journal article" date="2011" name="Science">
        <title>The ecoresponsive genome of Daphnia pulex.</title>
        <authorList>
            <person name="Colbourne J.K."/>
            <person name="Pfrender M.E."/>
            <person name="Gilbert D."/>
            <person name="Thomas W.K."/>
            <person name="Tucker A."/>
            <person name="Oakley T.H."/>
            <person name="Tokishita S."/>
            <person name="Aerts A."/>
            <person name="Arnold G.J."/>
            <person name="Basu M.K."/>
            <person name="Bauer D.J."/>
            <person name="Caceres C.E."/>
            <person name="Carmel L."/>
            <person name="Casola C."/>
            <person name="Choi J.H."/>
            <person name="Detter J.C."/>
            <person name="Dong Q."/>
            <person name="Dusheyko S."/>
            <person name="Eads B.D."/>
            <person name="Frohlich T."/>
            <person name="Geiler-Samerotte K.A."/>
            <person name="Gerlach D."/>
            <person name="Hatcher P."/>
            <person name="Jogdeo S."/>
            <person name="Krijgsveld J."/>
            <person name="Kriventseva E.V."/>
            <person name="Kultz D."/>
            <person name="Laforsch C."/>
            <person name="Lindquist E."/>
            <person name="Lopez J."/>
            <person name="Manak J.R."/>
            <person name="Muller J."/>
            <person name="Pangilinan J."/>
            <person name="Patwardhan R.P."/>
            <person name="Pitluck S."/>
            <person name="Pritham E.J."/>
            <person name="Rechtsteiner A."/>
            <person name="Rho M."/>
            <person name="Rogozin I.B."/>
            <person name="Sakarya O."/>
            <person name="Salamov A."/>
            <person name="Schaack S."/>
            <person name="Shapiro H."/>
            <person name="Shiga Y."/>
            <person name="Skalitzky C."/>
            <person name="Smith Z."/>
            <person name="Souvorov A."/>
            <person name="Sung W."/>
            <person name="Tang Z."/>
            <person name="Tsuchiya D."/>
            <person name="Tu H."/>
            <person name="Vos H."/>
            <person name="Wang M."/>
            <person name="Wolf Y.I."/>
            <person name="Yamagata H."/>
            <person name="Yamada T."/>
            <person name="Ye Y."/>
            <person name="Shaw J.R."/>
            <person name="Andrews J."/>
            <person name="Crease T.J."/>
            <person name="Tang H."/>
            <person name="Lucas S.M."/>
            <person name="Robertson H.M."/>
            <person name="Bork P."/>
            <person name="Koonin E.V."/>
            <person name="Zdobnov E.M."/>
            <person name="Grigoriev I.V."/>
            <person name="Lynch M."/>
            <person name="Boore J.L."/>
        </authorList>
    </citation>
    <scope>NUCLEOTIDE SEQUENCE [LARGE SCALE GENOMIC DNA]</scope>
</reference>
<evidence type="ECO:0000313" key="1">
    <source>
        <dbReference type="EMBL" id="EFX71381.1"/>
    </source>
</evidence>
<dbReference type="Gene3D" id="3.90.1200.10">
    <property type="match status" value="1"/>
</dbReference>
<proteinExistence type="predicted"/>
<dbReference type="HOGENOM" id="CLU_2006195_0_0_1"/>
<dbReference type="Pfam" id="PF02958">
    <property type="entry name" value="EcKL"/>
    <property type="match status" value="1"/>
</dbReference>
<evidence type="ECO:0008006" key="4">
    <source>
        <dbReference type="Google" id="ProtNLM"/>
    </source>
</evidence>
<protein>
    <recommendedName>
        <fullName evidence="4">CHK kinase-like domain-containing protein</fullName>
    </recommendedName>
</protein>
<dbReference type="Proteomes" id="UP000000305">
    <property type="component" value="Unassembled WGS sequence"/>
</dbReference>
<dbReference type="EMBL" id="GL732610">
    <property type="protein sequence ID" value="EFX71382.1"/>
    <property type="molecule type" value="Genomic_DNA"/>
</dbReference>
<dbReference type="PANTHER" id="PTHR11012:SF30">
    <property type="entry name" value="PROTEIN KINASE-LIKE DOMAIN-CONTAINING"/>
    <property type="match status" value="1"/>
</dbReference>
<dbReference type="AlphaFoldDB" id="E9HA76"/>
<dbReference type="SUPFAM" id="SSF56112">
    <property type="entry name" value="Protein kinase-like (PK-like)"/>
    <property type="match status" value="1"/>
</dbReference>
<organism evidence="1 3">
    <name type="scientific">Daphnia pulex</name>
    <name type="common">Water flea</name>
    <dbReference type="NCBI Taxonomy" id="6669"/>
    <lineage>
        <taxon>Eukaryota</taxon>
        <taxon>Metazoa</taxon>
        <taxon>Ecdysozoa</taxon>
        <taxon>Arthropoda</taxon>
        <taxon>Crustacea</taxon>
        <taxon>Branchiopoda</taxon>
        <taxon>Diplostraca</taxon>
        <taxon>Cladocera</taxon>
        <taxon>Anomopoda</taxon>
        <taxon>Daphniidae</taxon>
        <taxon>Daphnia</taxon>
    </lineage>
</organism>
<accession>E9HA76</accession>
<evidence type="ECO:0000313" key="3">
    <source>
        <dbReference type="Proteomes" id="UP000000305"/>
    </source>
</evidence>
<dbReference type="InterPro" id="IPR004119">
    <property type="entry name" value="EcKL"/>
</dbReference>
<sequence>MLSKYEDGIPVSLRMLDFQLSRIGHPLGDVAYFLYTSTLPKTRQKYLQDLLSHYFDTLTTDLRLLGISLDNYNMDNILADFKNSSLKWMFRSIMALSMSQNKQVVTNLKEADAKQLKQPKLEED</sequence>
<gene>
    <name evidence="1" type="ORF">DAPPUDRAFT_255841</name>
    <name evidence="2" type="ORF">DAPPUDRAFT_255844</name>
</gene>
<dbReference type="InterPro" id="IPR011009">
    <property type="entry name" value="Kinase-like_dom_sf"/>
</dbReference>
<dbReference type="OrthoDB" id="8114163at2759"/>
<keyword evidence="3" id="KW-1185">Reference proteome</keyword>
<dbReference type="KEGG" id="dpx:DAPPUDRAFT_255841"/>
<name>E9HA76_DAPPU</name>
<dbReference type="EMBL" id="GL732610">
    <property type="protein sequence ID" value="EFX71381.1"/>
    <property type="molecule type" value="Genomic_DNA"/>
</dbReference>
<dbReference type="KEGG" id="dpx:DAPPUDRAFT_255844"/>